<dbReference type="InterPro" id="IPR006171">
    <property type="entry name" value="TOPRIM_dom"/>
</dbReference>
<name>A0AAE9Y8Z1_9ACTN</name>
<evidence type="ECO:0000313" key="4">
    <source>
        <dbReference type="Proteomes" id="UP001216390"/>
    </source>
</evidence>
<dbReference type="RefSeq" id="WP_272737483.1">
    <property type="nucleotide sequence ID" value="NZ_CP116942.1"/>
</dbReference>
<gene>
    <name evidence="3" type="ORF">PO878_04415</name>
</gene>
<evidence type="ECO:0000259" key="2">
    <source>
        <dbReference type="PROSITE" id="PS50880"/>
    </source>
</evidence>
<dbReference type="SMART" id="SM00493">
    <property type="entry name" value="TOPRIM"/>
    <property type="match status" value="1"/>
</dbReference>
<sequence length="197" mass="21036">MLLENRVGADLGPRVQTRPDGMPRAAGIVLPAVEHDHAVYAQIRVPHPRPDRPRYLNPTSALATNPRLARARPAKMRHPEVVVTEGAIDALSAAAAGYRAVGVLSASYGDEAVATALAKLPHRLVIAFDADEAGRAGASRLASLLEARQRPSGRVDLGHGDLNDAMRTSDDWPTQMARAVDDCTERRGVSTSVSVSR</sequence>
<dbReference type="Pfam" id="PF13155">
    <property type="entry name" value="Toprim_2"/>
    <property type="match status" value="1"/>
</dbReference>
<dbReference type="EMBL" id="CP116942">
    <property type="protein sequence ID" value="WCO67966.1"/>
    <property type="molecule type" value="Genomic_DNA"/>
</dbReference>
<feature type="domain" description="Toprim" evidence="2">
    <location>
        <begin position="79"/>
        <end position="162"/>
    </location>
</feature>
<reference evidence="3" key="1">
    <citation type="submission" date="2023-01" db="EMBL/GenBank/DDBJ databases">
        <title>The diversity of Class Acidimicrobiia in South China Sea sediment environments and the proposal of Iamia marina sp. nov., a novel species of the genus Iamia.</title>
        <authorList>
            <person name="He Y."/>
            <person name="Tian X."/>
        </authorList>
    </citation>
    <scope>NUCLEOTIDE SEQUENCE</scope>
    <source>
        <strain evidence="3">DSM 19957</strain>
    </source>
</reference>
<dbReference type="Gene3D" id="3.40.1360.10">
    <property type="match status" value="1"/>
</dbReference>
<dbReference type="KEGG" id="ima:PO878_04415"/>
<proteinExistence type="predicted"/>
<dbReference type="PROSITE" id="PS50880">
    <property type="entry name" value="TOPRIM"/>
    <property type="match status" value="1"/>
</dbReference>
<accession>A0AAE9Y8Z1</accession>
<keyword evidence="4" id="KW-1185">Reference proteome</keyword>
<evidence type="ECO:0000313" key="3">
    <source>
        <dbReference type="EMBL" id="WCO67966.1"/>
    </source>
</evidence>
<feature type="region of interest" description="Disordered" evidence="1">
    <location>
        <begin position="1"/>
        <end position="22"/>
    </location>
</feature>
<dbReference type="SUPFAM" id="SSF56731">
    <property type="entry name" value="DNA primase core"/>
    <property type="match status" value="1"/>
</dbReference>
<evidence type="ECO:0000256" key="1">
    <source>
        <dbReference type="SAM" id="MobiDB-lite"/>
    </source>
</evidence>
<organism evidence="3 4">
    <name type="scientific">Iamia majanohamensis</name>
    <dbReference type="NCBI Taxonomy" id="467976"/>
    <lineage>
        <taxon>Bacteria</taxon>
        <taxon>Bacillati</taxon>
        <taxon>Actinomycetota</taxon>
        <taxon>Acidimicrobiia</taxon>
        <taxon>Acidimicrobiales</taxon>
        <taxon>Iamiaceae</taxon>
        <taxon>Iamia</taxon>
    </lineage>
</organism>
<dbReference type="Proteomes" id="UP001216390">
    <property type="component" value="Chromosome"/>
</dbReference>
<dbReference type="AlphaFoldDB" id="A0AAE9Y8Z1"/>
<protein>
    <submittedName>
        <fullName evidence="3">Toprim domain-containing protein</fullName>
    </submittedName>
</protein>